<sequence length="144" mass="15621">MSTHSHDSAFSKRPILTGVAVGIGSLLPHAFLPPQASLAFAAILIALIAGIYFGFAVMNGSPRDQMVEFNITGLFATAGLLGLLYWPVVLPLAYFAHACWDLAHHNRAHLPLVAIPRWYVPWCVVIDVIVGTGLLVIWRSHGLI</sequence>
<dbReference type="Proteomes" id="UP000501534">
    <property type="component" value="Chromosome"/>
</dbReference>
<dbReference type="Pfam" id="PF19473">
    <property type="entry name" value="DUF6010"/>
    <property type="match status" value="1"/>
</dbReference>
<dbReference type="EMBL" id="CP053069">
    <property type="protein sequence ID" value="QJR12908.1"/>
    <property type="molecule type" value="Genomic_DNA"/>
</dbReference>
<accession>A0A6M4H190</accession>
<dbReference type="RefSeq" id="WP_171095524.1">
    <property type="nucleotide sequence ID" value="NZ_CP053069.1"/>
</dbReference>
<feature type="transmembrane region" description="Helical" evidence="1">
    <location>
        <begin position="119"/>
        <end position="138"/>
    </location>
</feature>
<gene>
    <name evidence="2" type="ORF">DSM104443_04002</name>
</gene>
<evidence type="ECO:0000313" key="2">
    <source>
        <dbReference type="EMBL" id="QJR12908.1"/>
    </source>
</evidence>
<keyword evidence="1" id="KW-1133">Transmembrane helix</keyword>
<protein>
    <submittedName>
        <fullName evidence="2">Uncharacterized protein</fullName>
    </submittedName>
</protein>
<feature type="transmembrane region" description="Helical" evidence="1">
    <location>
        <begin position="69"/>
        <end position="88"/>
    </location>
</feature>
<dbReference type="KEGG" id="uru:DSM104443_04002"/>
<feature type="transmembrane region" description="Helical" evidence="1">
    <location>
        <begin position="38"/>
        <end position="57"/>
    </location>
</feature>
<keyword evidence="1" id="KW-0472">Membrane</keyword>
<evidence type="ECO:0000313" key="3">
    <source>
        <dbReference type="Proteomes" id="UP000501534"/>
    </source>
</evidence>
<proteinExistence type="predicted"/>
<dbReference type="InterPro" id="IPR046052">
    <property type="entry name" value="DUF6010"/>
</dbReference>
<reference evidence="2 3" key="1">
    <citation type="submission" date="2020-04" db="EMBL/GenBank/DDBJ databases">
        <title>Usitatibacter rugosus gen. nov., sp. nov. and Usitatibacter palustris sp. nov., novel members of Usitatibacteraceae fam. nov. within the order Nitrosomonadales isolated from soil.</title>
        <authorList>
            <person name="Huber K.J."/>
            <person name="Neumann-Schaal M."/>
            <person name="Geppert A."/>
            <person name="Luckner M."/>
            <person name="Wanner G."/>
            <person name="Overmann J."/>
        </authorList>
    </citation>
    <scope>NUCLEOTIDE SEQUENCE [LARGE SCALE GENOMIC DNA]</scope>
    <source>
        <strain evidence="2 3">0125_3</strain>
    </source>
</reference>
<name>A0A6M4H190_9PROT</name>
<organism evidence="2 3">
    <name type="scientific">Usitatibacter rugosus</name>
    <dbReference type="NCBI Taxonomy" id="2732067"/>
    <lineage>
        <taxon>Bacteria</taxon>
        <taxon>Pseudomonadati</taxon>
        <taxon>Pseudomonadota</taxon>
        <taxon>Betaproteobacteria</taxon>
        <taxon>Nitrosomonadales</taxon>
        <taxon>Usitatibacteraceae</taxon>
        <taxon>Usitatibacter</taxon>
    </lineage>
</organism>
<keyword evidence="3" id="KW-1185">Reference proteome</keyword>
<evidence type="ECO:0000256" key="1">
    <source>
        <dbReference type="SAM" id="Phobius"/>
    </source>
</evidence>
<keyword evidence="1" id="KW-0812">Transmembrane</keyword>
<dbReference type="AlphaFoldDB" id="A0A6M4H190"/>